<dbReference type="Gene3D" id="3.60.40.10">
    <property type="entry name" value="PPM-type phosphatase domain"/>
    <property type="match status" value="1"/>
</dbReference>
<evidence type="ECO:0000259" key="2">
    <source>
        <dbReference type="SMART" id="SM00331"/>
    </source>
</evidence>
<dbReference type="Proteomes" id="UP000184111">
    <property type="component" value="Unassembled WGS sequence"/>
</dbReference>
<sequence length="403" mass="43168">MTSAHHGLEGVLADLLRVSHRATFEQLPGMMEDTAARSGFSGARLFVVDLQQDVLREVTGRGLNAGEGGQELRIDTTLAGRSYQSTQTLASGDGQDLWAPVLDGTERLGVLGLHRDSGGCGETDRGAQDRVAAGEALASMVGLLLVSKRSNSDSYARLARTREMRVSAEMQWTLMPPMAFANDRVTISAAMEPAYQVAGDGFDYAVAGDTAHLAIFDAMGHDTAAGLTASLAMATSRNQRRQGAGIAEASQAIEQMLVGQFGHTRYATGILADLDLNTGLLTWVNRGHHLPVIIRGGRWATSTHCPPAGPMGAALGLPVTVCHDQLEPGDRLLLHTDGITEARGHDGTEFGLERFTDYVVRHHAGGLPVSEMLRRLIHALLDYHEGRLEDDATVLFCQWNGPA</sequence>
<feature type="domain" description="PPM-type phosphatase" evidence="2">
    <location>
        <begin position="182"/>
        <end position="399"/>
    </location>
</feature>
<gene>
    <name evidence="3" type="ORF">SAMN05216499_114157</name>
</gene>
<organism evidence="3 4">
    <name type="scientific">Actinacidiphila paucisporea</name>
    <dbReference type="NCBI Taxonomy" id="310782"/>
    <lineage>
        <taxon>Bacteria</taxon>
        <taxon>Bacillati</taxon>
        <taxon>Actinomycetota</taxon>
        <taxon>Actinomycetes</taxon>
        <taxon>Kitasatosporales</taxon>
        <taxon>Streptomycetaceae</taxon>
        <taxon>Actinacidiphila</taxon>
    </lineage>
</organism>
<keyword evidence="1" id="KW-0378">Hydrolase</keyword>
<protein>
    <submittedName>
        <fullName evidence="3">Serine phosphatase RsbU, regulator of sigma subunit</fullName>
    </submittedName>
</protein>
<name>A0A1M7LSA9_9ACTN</name>
<evidence type="ECO:0000313" key="3">
    <source>
        <dbReference type="EMBL" id="SHM81097.1"/>
    </source>
</evidence>
<dbReference type="OrthoDB" id="4935951at2"/>
<dbReference type="PANTHER" id="PTHR43156:SF2">
    <property type="entry name" value="STAGE II SPORULATION PROTEIN E"/>
    <property type="match status" value="1"/>
</dbReference>
<dbReference type="STRING" id="310782.SAMN05216499_114157"/>
<dbReference type="AlphaFoldDB" id="A0A1M7LSA9"/>
<dbReference type="PANTHER" id="PTHR43156">
    <property type="entry name" value="STAGE II SPORULATION PROTEIN E-RELATED"/>
    <property type="match status" value="1"/>
</dbReference>
<reference evidence="3 4" key="1">
    <citation type="submission" date="2016-11" db="EMBL/GenBank/DDBJ databases">
        <authorList>
            <person name="Jaros S."/>
            <person name="Januszkiewicz K."/>
            <person name="Wedrychowicz H."/>
        </authorList>
    </citation>
    <scope>NUCLEOTIDE SEQUENCE [LARGE SCALE GENOMIC DNA]</scope>
    <source>
        <strain evidence="3 4">CGMCC 4.2025</strain>
    </source>
</reference>
<dbReference type="InterPro" id="IPR052016">
    <property type="entry name" value="Bact_Sigma-Reg"/>
</dbReference>
<proteinExistence type="predicted"/>
<dbReference type="InterPro" id="IPR036457">
    <property type="entry name" value="PPM-type-like_dom_sf"/>
</dbReference>
<dbReference type="SMART" id="SM00331">
    <property type="entry name" value="PP2C_SIG"/>
    <property type="match status" value="1"/>
</dbReference>
<dbReference type="GO" id="GO:0016791">
    <property type="term" value="F:phosphatase activity"/>
    <property type="evidence" value="ECO:0007669"/>
    <property type="project" value="TreeGrafter"/>
</dbReference>
<evidence type="ECO:0000313" key="4">
    <source>
        <dbReference type="Proteomes" id="UP000184111"/>
    </source>
</evidence>
<accession>A0A1M7LSA9</accession>
<evidence type="ECO:0000256" key="1">
    <source>
        <dbReference type="ARBA" id="ARBA00022801"/>
    </source>
</evidence>
<dbReference type="RefSeq" id="WP_073500616.1">
    <property type="nucleotide sequence ID" value="NZ_FRBI01000014.1"/>
</dbReference>
<keyword evidence="4" id="KW-1185">Reference proteome</keyword>
<dbReference type="InterPro" id="IPR001932">
    <property type="entry name" value="PPM-type_phosphatase-like_dom"/>
</dbReference>
<dbReference type="SUPFAM" id="SSF81606">
    <property type="entry name" value="PP2C-like"/>
    <property type="match status" value="1"/>
</dbReference>
<dbReference type="Pfam" id="PF07228">
    <property type="entry name" value="SpoIIE"/>
    <property type="match status" value="1"/>
</dbReference>
<dbReference type="EMBL" id="FRBI01000014">
    <property type="protein sequence ID" value="SHM81097.1"/>
    <property type="molecule type" value="Genomic_DNA"/>
</dbReference>